<name>A0A0E9XQF3_ANGAN</name>
<sequence>MCNFHYILIFIHSKLLCSSRDISIILLTAPLLWSMLLFLFEDYMELGE</sequence>
<evidence type="ECO:0000313" key="2">
    <source>
        <dbReference type="EMBL" id="JAI04850.1"/>
    </source>
</evidence>
<accession>A0A0E9XQF3</accession>
<keyword evidence="1" id="KW-0812">Transmembrane</keyword>
<organism evidence="2">
    <name type="scientific">Anguilla anguilla</name>
    <name type="common">European freshwater eel</name>
    <name type="synonym">Muraena anguilla</name>
    <dbReference type="NCBI Taxonomy" id="7936"/>
    <lineage>
        <taxon>Eukaryota</taxon>
        <taxon>Metazoa</taxon>
        <taxon>Chordata</taxon>
        <taxon>Craniata</taxon>
        <taxon>Vertebrata</taxon>
        <taxon>Euteleostomi</taxon>
        <taxon>Actinopterygii</taxon>
        <taxon>Neopterygii</taxon>
        <taxon>Teleostei</taxon>
        <taxon>Anguilliformes</taxon>
        <taxon>Anguillidae</taxon>
        <taxon>Anguilla</taxon>
    </lineage>
</organism>
<keyword evidence="1" id="KW-0472">Membrane</keyword>
<reference evidence="2" key="2">
    <citation type="journal article" date="2015" name="Fish Shellfish Immunol.">
        <title>Early steps in the European eel (Anguilla anguilla)-Vibrio vulnificus interaction in the gills: Role of the RtxA13 toxin.</title>
        <authorList>
            <person name="Callol A."/>
            <person name="Pajuelo D."/>
            <person name="Ebbesson L."/>
            <person name="Teles M."/>
            <person name="MacKenzie S."/>
            <person name="Amaro C."/>
        </authorList>
    </citation>
    <scope>NUCLEOTIDE SEQUENCE</scope>
</reference>
<reference evidence="2" key="1">
    <citation type="submission" date="2014-11" db="EMBL/GenBank/DDBJ databases">
        <authorList>
            <person name="Amaro Gonzalez C."/>
        </authorList>
    </citation>
    <scope>NUCLEOTIDE SEQUENCE</scope>
</reference>
<dbReference type="EMBL" id="GBXM01003728">
    <property type="protein sequence ID" value="JAI04850.1"/>
    <property type="molecule type" value="Transcribed_RNA"/>
</dbReference>
<feature type="transmembrane region" description="Helical" evidence="1">
    <location>
        <begin position="21"/>
        <end position="40"/>
    </location>
</feature>
<evidence type="ECO:0000256" key="1">
    <source>
        <dbReference type="SAM" id="Phobius"/>
    </source>
</evidence>
<protein>
    <submittedName>
        <fullName evidence="2">Uncharacterized protein</fullName>
    </submittedName>
</protein>
<dbReference type="AlphaFoldDB" id="A0A0E9XQF3"/>
<proteinExistence type="predicted"/>
<keyword evidence="1" id="KW-1133">Transmembrane helix</keyword>